<dbReference type="GO" id="GO:0016787">
    <property type="term" value="F:hydrolase activity"/>
    <property type="evidence" value="ECO:0007669"/>
    <property type="project" value="UniProtKB-UniRule"/>
</dbReference>
<dbReference type="EMBL" id="VAUP01000005">
    <property type="protein sequence ID" value="TLX44604.1"/>
    <property type="molecule type" value="Genomic_DNA"/>
</dbReference>
<dbReference type="PANTHER" id="PTHR24138">
    <property type="entry name" value="INTRACELLLAR PHOSPHOLIPASE A FAMILY"/>
    <property type="match status" value="1"/>
</dbReference>
<dbReference type="InterPro" id="IPR002641">
    <property type="entry name" value="PNPLA_dom"/>
</dbReference>
<dbReference type="RefSeq" id="WP_138397881.1">
    <property type="nucleotide sequence ID" value="NZ_JBAFVI010000011.1"/>
</dbReference>
<dbReference type="OrthoDB" id="9807112at2"/>
<dbReference type="AlphaFoldDB" id="A0A6C1KMY6"/>
<evidence type="ECO:0000259" key="3">
    <source>
        <dbReference type="PROSITE" id="PS51635"/>
    </source>
</evidence>
<dbReference type="InterPro" id="IPR047156">
    <property type="entry name" value="Teg/CotR/CapV-like"/>
</dbReference>
<reference evidence="4 5" key="1">
    <citation type="submission" date="2019-05" db="EMBL/GenBank/DDBJ databases">
        <authorList>
            <person name="Zhou X."/>
        </authorList>
    </citation>
    <scope>NUCLEOTIDE SEQUENCE [LARGE SCALE GENOMIC DNA]</scope>
    <source>
        <strain evidence="4 5">DSM 432</strain>
    </source>
</reference>
<feature type="short sequence motif" description="DGA/G" evidence="2">
    <location>
        <begin position="185"/>
        <end position="187"/>
    </location>
</feature>
<gene>
    <name evidence="4" type="ORF">FBQ73_02125</name>
</gene>
<keyword evidence="2" id="KW-0378">Hydrolase</keyword>
<keyword evidence="2" id="KW-0442">Lipid degradation</keyword>
<dbReference type="GeneID" id="95772254"/>
<dbReference type="GO" id="GO:0016042">
    <property type="term" value="P:lipid catabolic process"/>
    <property type="evidence" value="ECO:0007669"/>
    <property type="project" value="UniProtKB-UniRule"/>
</dbReference>
<dbReference type="Gene3D" id="3.40.1090.10">
    <property type="entry name" value="Cytosolic phospholipase A2 catalytic domain"/>
    <property type="match status" value="1"/>
</dbReference>
<dbReference type="PANTHER" id="PTHR24138:SF10">
    <property type="entry name" value="PHOSPHOLIPASE A2"/>
    <property type="match status" value="1"/>
</dbReference>
<protein>
    <recommendedName>
        <fullName evidence="3">PNPLA domain-containing protein</fullName>
    </recommendedName>
</protein>
<organism evidence="4 5">
    <name type="scientific">Xanthobacter autotrophicus</name>
    <dbReference type="NCBI Taxonomy" id="280"/>
    <lineage>
        <taxon>Bacteria</taxon>
        <taxon>Pseudomonadati</taxon>
        <taxon>Pseudomonadota</taxon>
        <taxon>Alphaproteobacteria</taxon>
        <taxon>Hyphomicrobiales</taxon>
        <taxon>Xanthobacteraceae</taxon>
        <taxon>Xanthobacter</taxon>
    </lineage>
</organism>
<dbReference type="Pfam" id="PF01734">
    <property type="entry name" value="Patatin"/>
    <property type="match status" value="1"/>
</dbReference>
<accession>A0A6C1KMY6</accession>
<evidence type="ECO:0000256" key="2">
    <source>
        <dbReference type="PROSITE-ProRule" id="PRU01161"/>
    </source>
</evidence>
<keyword evidence="1 2" id="KW-0443">Lipid metabolism</keyword>
<proteinExistence type="predicted"/>
<name>A0A6C1KMY6_XANAU</name>
<feature type="active site" description="Proton acceptor" evidence="2">
    <location>
        <position position="185"/>
    </location>
</feature>
<evidence type="ECO:0000313" key="4">
    <source>
        <dbReference type="EMBL" id="TLX44604.1"/>
    </source>
</evidence>
<feature type="short sequence motif" description="GXSXG" evidence="2">
    <location>
        <begin position="43"/>
        <end position="47"/>
    </location>
</feature>
<dbReference type="SUPFAM" id="SSF52151">
    <property type="entry name" value="FabD/lysophospholipase-like"/>
    <property type="match status" value="1"/>
</dbReference>
<dbReference type="Proteomes" id="UP000305131">
    <property type="component" value="Unassembled WGS sequence"/>
</dbReference>
<sequence>MTYRILSLDGGNGGKAGVFLSTLERRAEVLGFSVLRQIDLFAGTSNGAVNALLLAWFDDPVLAFEAVLRFDDEVRESQTPWSIAGTVLGNNAAMTTGRIKAFCDEVFGPGAILADVKRPVLVNTVQLDNALSDGQRSWLPRTFSNFPGDLGRVELIADVVLRTMAMPLQYPIYQSGAQTGPAYVDGAVASNNPALTAITGALAQQKALEDMALLSVGTPRNLAGQSRYLSPGLSEGSADWGYRQWLLDPFNPLVLVDLFLQAGAAATSAQCAQLLGSRFRRVDPPVFTGPAWDAPETNAALDTTVDWLNAHGWNDSAAAVKAPAAPVS</sequence>
<dbReference type="InterPro" id="IPR016035">
    <property type="entry name" value="Acyl_Trfase/lysoPLipase"/>
</dbReference>
<comment type="caution">
    <text evidence="4">The sequence shown here is derived from an EMBL/GenBank/DDBJ whole genome shotgun (WGS) entry which is preliminary data.</text>
</comment>
<comment type="caution">
    <text evidence="2">Lacks conserved residue(s) required for the propagation of feature annotation.</text>
</comment>
<evidence type="ECO:0000256" key="1">
    <source>
        <dbReference type="ARBA" id="ARBA00023098"/>
    </source>
</evidence>
<evidence type="ECO:0000313" key="5">
    <source>
        <dbReference type="Proteomes" id="UP000305131"/>
    </source>
</evidence>
<dbReference type="PROSITE" id="PS51635">
    <property type="entry name" value="PNPLA"/>
    <property type="match status" value="1"/>
</dbReference>
<feature type="active site" description="Nucleophile" evidence="2">
    <location>
        <position position="45"/>
    </location>
</feature>
<feature type="domain" description="PNPLA" evidence="3">
    <location>
        <begin position="6"/>
        <end position="198"/>
    </location>
</feature>